<comment type="caution">
    <text evidence="2">The sequence shown here is derived from an EMBL/GenBank/DDBJ whole genome shotgun (WGS) entry which is preliminary data.</text>
</comment>
<dbReference type="AlphaFoldDB" id="A0A0M9FTH8"/>
<feature type="compositionally biased region" description="Polar residues" evidence="1">
    <location>
        <begin position="29"/>
        <end position="39"/>
    </location>
</feature>
<organism evidence="2 3">
    <name type="scientific">Leptomonas pyrrhocoris</name>
    <name type="common">Firebug parasite</name>
    <dbReference type="NCBI Taxonomy" id="157538"/>
    <lineage>
        <taxon>Eukaryota</taxon>
        <taxon>Discoba</taxon>
        <taxon>Euglenozoa</taxon>
        <taxon>Kinetoplastea</taxon>
        <taxon>Metakinetoplastina</taxon>
        <taxon>Trypanosomatida</taxon>
        <taxon>Trypanosomatidae</taxon>
        <taxon>Leishmaniinae</taxon>
        <taxon>Leptomonas</taxon>
    </lineage>
</organism>
<dbReference type="VEuPathDB" id="TriTrypDB:LpyrH10_23_0800"/>
<evidence type="ECO:0000313" key="2">
    <source>
        <dbReference type="EMBL" id="KPA75760.1"/>
    </source>
</evidence>
<proteinExistence type="predicted"/>
<dbReference type="GeneID" id="26908580"/>
<name>A0A0M9FTH8_LEPPY</name>
<feature type="region of interest" description="Disordered" evidence="1">
    <location>
        <begin position="183"/>
        <end position="207"/>
    </location>
</feature>
<dbReference type="Proteomes" id="UP000037923">
    <property type="component" value="Unassembled WGS sequence"/>
</dbReference>
<feature type="region of interest" description="Disordered" evidence="1">
    <location>
        <begin position="125"/>
        <end position="158"/>
    </location>
</feature>
<protein>
    <submittedName>
        <fullName evidence="2">Uncharacterized protein</fullName>
    </submittedName>
</protein>
<dbReference type="RefSeq" id="XP_015654199.1">
    <property type="nucleotide sequence ID" value="XM_015807250.1"/>
</dbReference>
<reference evidence="2 3" key="1">
    <citation type="submission" date="2015-07" db="EMBL/GenBank/DDBJ databases">
        <title>High-quality genome of monoxenous trypanosomatid Leptomonas pyrrhocoris.</title>
        <authorList>
            <person name="Flegontov P."/>
            <person name="Butenko A."/>
            <person name="Firsov S."/>
            <person name="Vlcek C."/>
            <person name="Logacheva M.D."/>
            <person name="Field M."/>
            <person name="Filatov D."/>
            <person name="Flegontova O."/>
            <person name="Gerasimov E."/>
            <person name="Jackson A.P."/>
            <person name="Kelly S."/>
            <person name="Opperdoes F."/>
            <person name="O'Reilly A."/>
            <person name="Votypka J."/>
            <person name="Yurchenko V."/>
            <person name="Lukes J."/>
        </authorList>
    </citation>
    <scope>NUCLEOTIDE SEQUENCE [LARGE SCALE GENOMIC DNA]</scope>
    <source>
        <strain evidence="2">H10</strain>
    </source>
</reference>
<feature type="region of interest" description="Disordered" evidence="1">
    <location>
        <begin position="29"/>
        <end position="52"/>
    </location>
</feature>
<feature type="region of interest" description="Disordered" evidence="1">
    <location>
        <begin position="335"/>
        <end position="363"/>
    </location>
</feature>
<evidence type="ECO:0000256" key="1">
    <source>
        <dbReference type="SAM" id="MobiDB-lite"/>
    </source>
</evidence>
<evidence type="ECO:0000313" key="3">
    <source>
        <dbReference type="Proteomes" id="UP000037923"/>
    </source>
</evidence>
<feature type="compositionally biased region" description="Polar residues" evidence="1">
    <location>
        <begin position="146"/>
        <end position="158"/>
    </location>
</feature>
<dbReference type="EMBL" id="LGTL01000023">
    <property type="protein sequence ID" value="KPA75760.1"/>
    <property type="molecule type" value="Genomic_DNA"/>
</dbReference>
<sequence>MEAEVAAVAEGDGTAGRTISYEAGITAALPSTQSPSTSPAIHPTQQPPPPQQRCLPRTSIVTHSGLNFQESVNEIGAHVSTGVPHRRPSNDVEALVNASATSAVTVPAAGPYAVAYRTPTMATANTTMTTTTNKNDDDDDGPSPPQLQATSNAASTPLTTAQARLRTRSVDLSTALTLSQFQHYHEQQQRRQRRQRAATAAEPPQTLLLLRGDAVDDGGGGGGPPPPRMFSTQASGHGTPTFAPELAASRGTASGGTGIVASLEDAAAAAAAADDDSGEPAPRSTRASVFIFPDIGEGRTAGQTEGAAEVTNVACTEAPILTSTRSTAVSARQTLPVPVEQEGRIGKATLQQPSIVPEKHTPSSLVADLAASAQAIESGAENQP</sequence>
<keyword evidence="3" id="KW-1185">Reference proteome</keyword>
<accession>A0A0M9FTH8</accession>
<feature type="region of interest" description="Disordered" evidence="1">
    <location>
        <begin position="212"/>
        <end position="231"/>
    </location>
</feature>
<gene>
    <name evidence="2" type="ORF">ABB37_08295</name>
</gene>